<dbReference type="PANTHER" id="PTHR13090:SF1">
    <property type="entry name" value="ARGININE-HYDROXYLASE NDUFAF5, MITOCHONDRIAL"/>
    <property type="match status" value="1"/>
</dbReference>
<dbReference type="AlphaFoldDB" id="A0A1G5EG76"/>
<dbReference type="SUPFAM" id="SSF53335">
    <property type="entry name" value="S-adenosyl-L-methionine-dependent methyltransferases"/>
    <property type="match status" value="1"/>
</dbReference>
<dbReference type="InterPro" id="IPR050602">
    <property type="entry name" value="Malonyl-ACP_OMT"/>
</dbReference>
<reference evidence="5" key="1">
    <citation type="submission" date="2016-10" db="EMBL/GenBank/DDBJ databases">
        <authorList>
            <person name="Varghese N."/>
        </authorList>
    </citation>
    <scope>NUCLEOTIDE SEQUENCE [LARGE SCALE GENOMIC DNA]</scope>
    <source>
        <strain evidence="5">HL 19</strain>
    </source>
</reference>
<evidence type="ECO:0000313" key="4">
    <source>
        <dbReference type="EMBL" id="SCY25761.1"/>
    </source>
</evidence>
<protein>
    <submittedName>
        <fullName evidence="4">Malonyl-CoA O-methyltransferase</fullName>
    </submittedName>
</protein>
<organism evidence="4 5">
    <name type="scientific">Thiohalorhabdus denitrificans</name>
    <dbReference type="NCBI Taxonomy" id="381306"/>
    <lineage>
        <taxon>Bacteria</taxon>
        <taxon>Pseudomonadati</taxon>
        <taxon>Pseudomonadota</taxon>
        <taxon>Gammaproteobacteria</taxon>
        <taxon>Thiohalorhabdales</taxon>
        <taxon>Thiohalorhabdaceae</taxon>
        <taxon>Thiohalorhabdus</taxon>
    </lineage>
</organism>
<dbReference type="GO" id="GO:0008757">
    <property type="term" value="F:S-adenosylmethionine-dependent methyltransferase activity"/>
    <property type="evidence" value="ECO:0007669"/>
    <property type="project" value="InterPro"/>
</dbReference>
<evidence type="ECO:0000259" key="3">
    <source>
        <dbReference type="Pfam" id="PF08241"/>
    </source>
</evidence>
<evidence type="ECO:0000256" key="2">
    <source>
        <dbReference type="ARBA" id="ARBA00022679"/>
    </source>
</evidence>
<sequence length="300" mass="32224">MPPTSAPDADPTPAVDPAALRRALRRAAPTYDGAALLAHEVEGRLLERLELMRVEPTRILVVDARGGAGGRALAKRFPGAEKVQVDPAPAMIRQARKRRGWRRRQHFCAAWSGGLPFPAASFDLIWSNLGLPWANDLDAVLGELHRVLAPEGLVLFSSLGPDTLAELRAALPAGYSRAPDMPVFLDMHDVGDALSRAGFEGVVMENETLTVTYPDLRTLLADGRATASGALLANRPRGLLTPRRLAALEAALPREDGLLPVRFEVVYGHAWRPERAGVAADASGTARIGLDQIGRAPGTW</sequence>
<dbReference type="RefSeq" id="WP_074471348.1">
    <property type="nucleotide sequence ID" value="NZ_FMUN01000004.1"/>
</dbReference>
<dbReference type="InterPro" id="IPR013216">
    <property type="entry name" value="Methyltransf_11"/>
</dbReference>
<dbReference type="Pfam" id="PF08241">
    <property type="entry name" value="Methyltransf_11"/>
    <property type="match status" value="1"/>
</dbReference>
<evidence type="ECO:0000313" key="5">
    <source>
        <dbReference type="Proteomes" id="UP000183104"/>
    </source>
</evidence>
<dbReference type="Proteomes" id="UP000183104">
    <property type="component" value="Unassembled WGS sequence"/>
</dbReference>
<keyword evidence="5" id="KW-1185">Reference proteome</keyword>
<gene>
    <name evidence="4" type="ORF">SAMN05661077_1611</name>
</gene>
<dbReference type="Gene3D" id="3.40.50.150">
    <property type="entry name" value="Vaccinia Virus protein VP39"/>
    <property type="match status" value="1"/>
</dbReference>
<evidence type="ECO:0000256" key="1">
    <source>
        <dbReference type="ARBA" id="ARBA00022603"/>
    </source>
</evidence>
<proteinExistence type="predicted"/>
<name>A0A1G5EG76_9GAMM</name>
<dbReference type="PANTHER" id="PTHR13090">
    <property type="entry name" value="ARGININE-HYDROXYLASE NDUFAF5, MITOCHONDRIAL"/>
    <property type="match status" value="1"/>
</dbReference>
<dbReference type="GO" id="GO:0032259">
    <property type="term" value="P:methylation"/>
    <property type="evidence" value="ECO:0007669"/>
    <property type="project" value="UniProtKB-KW"/>
</dbReference>
<keyword evidence="1 4" id="KW-0489">Methyltransferase</keyword>
<feature type="domain" description="Methyltransferase type 11" evidence="3">
    <location>
        <begin position="69"/>
        <end position="156"/>
    </location>
</feature>
<dbReference type="CDD" id="cd02440">
    <property type="entry name" value="AdoMet_MTases"/>
    <property type="match status" value="1"/>
</dbReference>
<dbReference type="EMBL" id="FMUN01000004">
    <property type="protein sequence ID" value="SCY25761.1"/>
    <property type="molecule type" value="Genomic_DNA"/>
</dbReference>
<dbReference type="InterPro" id="IPR029063">
    <property type="entry name" value="SAM-dependent_MTases_sf"/>
</dbReference>
<accession>A0A1G5EG76</accession>
<keyword evidence="2 4" id="KW-0808">Transferase</keyword>